<name>A0A392N9F4_9FABA</name>
<dbReference type="Gene3D" id="3.50.30.30">
    <property type="match status" value="1"/>
</dbReference>
<keyword evidence="2" id="KW-0645">Protease</keyword>
<gene>
    <name evidence="2" type="ORF">A2U01_0017227</name>
</gene>
<evidence type="ECO:0000313" key="2">
    <source>
        <dbReference type="EMBL" id="MCH96243.1"/>
    </source>
</evidence>
<dbReference type="Pfam" id="PF02225">
    <property type="entry name" value="PA"/>
    <property type="match status" value="1"/>
</dbReference>
<protein>
    <submittedName>
        <fullName evidence="2">Subtilisin-like protease</fullName>
    </submittedName>
</protein>
<feature type="non-terminal residue" evidence="2">
    <location>
        <position position="128"/>
    </location>
</feature>
<dbReference type="GO" id="GO:0006508">
    <property type="term" value="P:proteolysis"/>
    <property type="evidence" value="ECO:0007669"/>
    <property type="project" value="UniProtKB-KW"/>
</dbReference>
<reference evidence="2 3" key="1">
    <citation type="journal article" date="2018" name="Front. Plant Sci.">
        <title>Red Clover (Trifolium pratense) and Zigzag Clover (T. medium) - A Picture of Genomic Similarities and Differences.</title>
        <authorList>
            <person name="Dluhosova J."/>
            <person name="Istvanek J."/>
            <person name="Nedelnik J."/>
            <person name="Repkova J."/>
        </authorList>
    </citation>
    <scope>NUCLEOTIDE SEQUENCE [LARGE SCALE GENOMIC DNA]</scope>
    <source>
        <strain evidence="3">cv. 10/8</strain>
        <tissue evidence="2">Leaf</tissue>
    </source>
</reference>
<accession>A0A392N9F4</accession>
<keyword evidence="2" id="KW-0378">Hydrolase</keyword>
<dbReference type="AlphaFoldDB" id="A0A392N9F4"/>
<evidence type="ECO:0000313" key="3">
    <source>
        <dbReference type="Proteomes" id="UP000265520"/>
    </source>
</evidence>
<proteinExistence type="predicted"/>
<evidence type="ECO:0000259" key="1">
    <source>
        <dbReference type="Pfam" id="PF02225"/>
    </source>
</evidence>
<feature type="domain" description="PA" evidence="1">
    <location>
        <begin position="45"/>
        <end position="119"/>
    </location>
</feature>
<dbReference type="InterPro" id="IPR003137">
    <property type="entry name" value="PA_domain"/>
</dbReference>
<comment type="caution">
    <text evidence="2">The sequence shown here is derived from an EMBL/GenBank/DDBJ whole genome shotgun (WGS) entry which is preliminary data.</text>
</comment>
<dbReference type="EMBL" id="LXQA010031871">
    <property type="protein sequence ID" value="MCH96243.1"/>
    <property type="molecule type" value="Genomic_DNA"/>
</dbReference>
<organism evidence="2 3">
    <name type="scientific">Trifolium medium</name>
    <dbReference type="NCBI Taxonomy" id="97028"/>
    <lineage>
        <taxon>Eukaryota</taxon>
        <taxon>Viridiplantae</taxon>
        <taxon>Streptophyta</taxon>
        <taxon>Embryophyta</taxon>
        <taxon>Tracheophyta</taxon>
        <taxon>Spermatophyta</taxon>
        <taxon>Magnoliopsida</taxon>
        <taxon>eudicotyledons</taxon>
        <taxon>Gunneridae</taxon>
        <taxon>Pentapetalae</taxon>
        <taxon>rosids</taxon>
        <taxon>fabids</taxon>
        <taxon>Fabales</taxon>
        <taxon>Fabaceae</taxon>
        <taxon>Papilionoideae</taxon>
        <taxon>50 kb inversion clade</taxon>
        <taxon>NPAAA clade</taxon>
        <taxon>Hologalegina</taxon>
        <taxon>IRL clade</taxon>
        <taxon>Trifolieae</taxon>
        <taxon>Trifolium</taxon>
    </lineage>
</organism>
<dbReference type="CDD" id="cd02120">
    <property type="entry name" value="PA_subtilisin_like"/>
    <property type="match status" value="1"/>
</dbReference>
<dbReference type="Proteomes" id="UP000265520">
    <property type="component" value="Unassembled WGS sequence"/>
</dbReference>
<sequence>MVQLWLNQLNHDPEGTSLSPGLPYEKFYSLISSVDAKAANATIEDAQICEVGTLDPSKVKGKILFCLLREINGLVYAEEEAVSGGAIGLILGNDKQRGNDIMAYPHLLPTSHINYTDAEYVYSYIKDT</sequence>
<dbReference type="GO" id="GO:0008233">
    <property type="term" value="F:peptidase activity"/>
    <property type="evidence" value="ECO:0007669"/>
    <property type="project" value="UniProtKB-KW"/>
</dbReference>
<keyword evidence="3" id="KW-1185">Reference proteome</keyword>